<accession>A0A0F9HJA6</accession>
<dbReference type="Gene3D" id="3.30.70.3000">
    <property type="match status" value="1"/>
</dbReference>
<dbReference type="EMBL" id="LAZR01024409">
    <property type="protein sequence ID" value="KKL75227.1"/>
    <property type="molecule type" value="Genomic_DNA"/>
</dbReference>
<reference evidence="1" key="1">
    <citation type="journal article" date="2015" name="Nature">
        <title>Complex archaea that bridge the gap between prokaryotes and eukaryotes.</title>
        <authorList>
            <person name="Spang A."/>
            <person name="Saw J.H."/>
            <person name="Jorgensen S.L."/>
            <person name="Zaremba-Niedzwiedzka K."/>
            <person name="Martijn J."/>
            <person name="Lind A.E."/>
            <person name="van Eijk R."/>
            <person name="Schleper C."/>
            <person name="Guy L."/>
            <person name="Ettema T.J."/>
        </authorList>
    </citation>
    <scope>NUCLEOTIDE SEQUENCE</scope>
</reference>
<proteinExistence type="predicted"/>
<evidence type="ECO:0000313" key="1">
    <source>
        <dbReference type="EMBL" id="KKL75227.1"/>
    </source>
</evidence>
<gene>
    <name evidence="1" type="ORF">LCGC14_2056980</name>
</gene>
<protein>
    <submittedName>
        <fullName evidence="1">Uncharacterized protein</fullName>
    </submittedName>
</protein>
<organism evidence="1">
    <name type="scientific">marine sediment metagenome</name>
    <dbReference type="NCBI Taxonomy" id="412755"/>
    <lineage>
        <taxon>unclassified sequences</taxon>
        <taxon>metagenomes</taxon>
        <taxon>ecological metagenomes</taxon>
    </lineage>
</organism>
<name>A0A0F9HJA6_9ZZZZ</name>
<feature type="non-terminal residue" evidence="1">
    <location>
        <position position="1"/>
    </location>
</feature>
<sequence>WNDYPTKFKRGTGCYRKEFEIEINGIMCQRSNWEIDKEIPIFTQDKDYLDNILSVGEDDE</sequence>
<comment type="caution">
    <text evidence="1">The sequence shown here is derived from an EMBL/GenBank/DDBJ whole genome shotgun (WGS) entry which is preliminary data.</text>
</comment>
<dbReference type="AlphaFoldDB" id="A0A0F9HJA6"/>
<dbReference type="InterPro" id="IPR038469">
    <property type="entry name" value="tRNAHis_GuaTrfase_Thg1_sf"/>
</dbReference>